<evidence type="ECO:0000313" key="4">
    <source>
        <dbReference type="Proteomes" id="UP001600941"/>
    </source>
</evidence>
<keyword evidence="4" id="KW-1185">Reference proteome</keyword>
<evidence type="ECO:0000313" key="3">
    <source>
        <dbReference type="EMBL" id="GAA6500445.1"/>
    </source>
</evidence>
<accession>A0ABQ0BV89</accession>
<feature type="region of interest" description="Disordered" evidence="1">
    <location>
        <begin position="121"/>
        <end position="142"/>
    </location>
</feature>
<dbReference type="InterPro" id="IPR056906">
    <property type="entry name" value="ORF2/G2P_dom"/>
</dbReference>
<protein>
    <recommendedName>
        <fullName evidence="2">Replication-associated protein ORF2/G2P domain-containing protein</fullName>
    </recommendedName>
</protein>
<evidence type="ECO:0000259" key="2">
    <source>
        <dbReference type="Pfam" id="PF23343"/>
    </source>
</evidence>
<proteinExistence type="predicted"/>
<dbReference type="Pfam" id="PF23343">
    <property type="entry name" value="REP_ORF2-G2P"/>
    <property type="match status" value="1"/>
</dbReference>
<evidence type="ECO:0000256" key="1">
    <source>
        <dbReference type="SAM" id="MobiDB-lite"/>
    </source>
</evidence>
<gene>
    <name evidence="3" type="ORF">K340107D12_32610</name>
</gene>
<dbReference type="Proteomes" id="UP001600941">
    <property type="component" value="Unassembled WGS sequence"/>
</dbReference>
<feature type="domain" description="Replication-associated protein ORF2/G2P" evidence="2">
    <location>
        <begin position="174"/>
        <end position="239"/>
    </location>
</feature>
<dbReference type="EMBL" id="BAABZQ010000001">
    <property type="protein sequence ID" value="GAA6500445.1"/>
    <property type="molecule type" value="Genomic_DNA"/>
</dbReference>
<reference evidence="3 4" key="1">
    <citation type="submission" date="2024-04" db="EMBL/GenBank/DDBJ databases">
        <title>Defined microbial consortia suppress multidrug-resistant proinflammatory Enterobacteriaceae via ecological control.</title>
        <authorList>
            <person name="Furuichi M."/>
            <person name="Kawaguchi T."/>
            <person name="Pust M."/>
            <person name="Yasuma K."/>
            <person name="Plichta D."/>
            <person name="Hasegawa N."/>
            <person name="Ohya T."/>
            <person name="Bhattarai S."/>
            <person name="Sasajima S."/>
            <person name="Aoto Y."/>
            <person name="Tuganbaev T."/>
            <person name="Yaginuma M."/>
            <person name="Ueda M."/>
            <person name="Okahashi N."/>
            <person name="Amafuji K."/>
            <person name="Kiridooshi Y."/>
            <person name="Sugita K."/>
            <person name="Strazar M."/>
            <person name="Skelly A."/>
            <person name="Suda W."/>
            <person name="Hattori M."/>
            <person name="Nakamoto N."/>
            <person name="Caballero S."/>
            <person name="Norman J."/>
            <person name="Olle B."/>
            <person name="Tanoue T."/>
            <person name="Arita M."/>
            <person name="Bucci V."/>
            <person name="Atarashi K."/>
            <person name="Xavier R."/>
            <person name="Honda K."/>
        </authorList>
    </citation>
    <scope>NUCLEOTIDE SEQUENCE [LARGE SCALE GENOMIC DNA]</scope>
    <source>
        <strain evidence="4">k34-0107-D12</strain>
    </source>
</reference>
<comment type="caution">
    <text evidence="3">The sequence shown here is derived from an EMBL/GenBank/DDBJ whole genome shotgun (WGS) entry which is preliminary data.</text>
</comment>
<name>A0ABQ0BV89_9FIRM</name>
<organism evidence="3 4">
    <name type="scientific">Blautia parvula</name>
    <dbReference type="NCBI Taxonomy" id="2877527"/>
    <lineage>
        <taxon>Bacteria</taxon>
        <taxon>Bacillati</taxon>
        <taxon>Bacillota</taxon>
        <taxon>Clostridia</taxon>
        <taxon>Lachnospirales</taxon>
        <taxon>Lachnospiraceae</taxon>
        <taxon>Blautia</taxon>
    </lineage>
</organism>
<sequence length="343" mass="41103">MGINKRNVIEKDIKDKGEGGEYMKRRRRYDNYDYEEAYQRDLKKEIEKKARTEFERNNPLCMDFEEEWKQQQAKLEEWEMERLLKEGKVESLYRTTTTKSRNATSGKELLEAQIYPSFLNREDAPHTKKKRETKPSQNNLNDKNSRRYLIRLANINFSTGDLWCTFGWNEDQLPENEERARKDIKNFIRRINRMQKREGRENIKYIYILAFDGYARPHFHMIMTGKGIDRDELEALWGKCDRPNTRRIKSDDDFLITGLATYVSQNPHGSKRWCSSKNLKKPDPPTRSYSKFKKRKVENMAKDYETLKAEMEKEYTGYKFLDAEVKYNGVNAAFYIYARMVRN</sequence>